<evidence type="ECO:0000256" key="1">
    <source>
        <dbReference type="ARBA" id="ARBA00001650"/>
    </source>
</evidence>
<evidence type="ECO:0000256" key="9">
    <source>
        <dbReference type="ARBA" id="ARBA00022801"/>
    </source>
</evidence>
<dbReference type="Pfam" id="PF04721">
    <property type="entry name" value="PAW"/>
    <property type="match status" value="1"/>
</dbReference>
<dbReference type="InterPro" id="IPR038680">
    <property type="entry name" value="PAW_sf"/>
</dbReference>
<dbReference type="Pfam" id="PF01841">
    <property type="entry name" value="Transglut_core"/>
    <property type="match status" value="1"/>
</dbReference>
<dbReference type="Pfam" id="PF00085">
    <property type="entry name" value="Thioredoxin"/>
    <property type="match status" value="1"/>
</dbReference>
<dbReference type="PROSITE" id="PS00194">
    <property type="entry name" value="THIOREDOXIN_1"/>
    <property type="match status" value="1"/>
</dbReference>
<accession>A0A0N5AZ52</accession>
<evidence type="ECO:0000256" key="8">
    <source>
        <dbReference type="ARBA" id="ARBA00022723"/>
    </source>
</evidence>
<proteinExistence type="inferred from homology"/>
<dbReference type="GO" id="GO:0005829">
    <property type="term" value="C:cytosol"/>
    <property type="evidence" value="ECO:0007669"/>
    <property type="project" value="TreeGrafter"/>
</dbReference>
<dbReference type="InterPro" id="IPR008979">
    <property type="entry name" value="Galactose-bd-like_sf"/>
</dbReference>
<dbReference type="InterPro" id="IPR036249">
    <property type="entry name" value="Thioredoxin-like_sf"/>
</dbReference>
<evidence type="ECO:0000256" key="6">
    <source>
        <dbReference type="ARBA" id="ARBA00018546"/>
    </source>
</evidence>
<dbReference type="SUPFAM" id="SSF49785">
    <property type="entry name" value="Galactose-binding domain-like"/>
    <property type="match status" value="1"/>
</dbReference>
<dbReference type="InterPro" id="IPR013766">
    <property type="entry name" value="Thioredoxin_domain"/>
</dbReference>
<keyword evidence="15" id="KW-1185">Reference proteome</keyword>
<dbReference type="PROSITE" id="PS51398">
    <property type="entry name" value="PAW"/>
    <property type="match status" value="1"/>
</dbReference>
<dbReference type="SUPFAM" id="SSF54001">
    <property type="entry name" value="Cysteine proteinases"/>
    <property type="match status" value="1"/>
</dbReference>
<evidence type="ECO:0000256" key="5">
    <source>
        <dbReference type="ARBA" id="ARBA00012158"/>
    </source>
</evidence>
<protein>
    <recommendedName>
        <fullName evidence="6">Peptide-N(4)-(N-acetyl-beta-glucosaminyl)asparagine amidase</fullName>
        <ecNumber evidence="5">3.5.1.52</ecNumber>
    </recommendedName>
    <alternativeName>
        <fullName evidence="11">Peptide:N-glycanase</fullName>
    </alternativeName>
</protein>
<dbReference type="InterPro" id="IPR002931">
    <property type="entry name" value="Transglutaminase-like"/>
</dbReference>
<dbReference type="Gene3D" id="2.60.120.1020">
    <property type="entry name" value="Peptide N glycanase, PAW domain"/>
    <property type="match status" value="1"/>
</dbReference>
<dbReference type="Gene3D" id="2.20.25.10">
    <property type="match status" value="1"/>
</dbReference>
<dbReference type="STRING" id="451379.A0A0N5AZ52"/>
<evidence type="ECO:0000256" key="12">
    <source>
        <dbReference type="PROSITE-ProRule" id="PRU00731"/>
    </source>
</evidence>
<dbReference type="GO" id="GO:0006516">
    <property type="term" value="P:glycoprotein catabolic process"/>
    <property type="evidence" value="ECO:0007669"/>
    <property type="project" value="InterPro"/>
</dbReference>
<evidence type="ECO:0000256" key="11">
    <source>
        <dbReference type="ARBA" id="ARBA00032901"/>
    </source>
</evidence>
<sequence>MIVTITDDYSLDDVISGNHSSLIVIDFFASWCAPCRMMAPIFQRLSERFTRNVLFLKVDVDVCRQTSSMFRVQALPTFLFLMNGREVDRICGADLQALENKIMQYLNGATNSTKSSTAATLEERRFLERFASYSKQMVAYEEEIAQTLALSLIPTAKLEEQSMENGEVDRILLLKNLLKWFKAEFFSWIDEPKCDKCSAAVEVNLSISVSKEAASVEEARFGACVTEVYRCESCSSTVRFPRFNDPVKLLETRKGRCAEWANCFVLCCRALKYETRQEVFSILILLLVLDVTDHVWCELWMPDLDRWVHCDPCEAVYDVPLLYERGWGKKLSYVIAFAIDHIRDVTWRYTFNHKEVLKRRTACREIVLRSFLSKLNERHQSSLPEERKSELQRRYLKELVEFLSPNLQVRENNKKEHQGRITGSEEWKKARGEEGGVETQPFFVIRPTESDIDRKVFCLQYNCSKDEYKWGDKVTHGWKSFLYKHVDVFRKEEFDWKMVYLCRKEEASTGELCWLFDFGSNQVKDVEISVKGMAEFHDGKVYAVVCSGNVCQIIPKDGILKMDKINGKLELKVTFCGSDGDCPWQNAQLFRSELNSSEPDFNIVAHFL</sequence>
<dbReference type="InterPro" id="IPR017937">
    <property type="entry name" value="Thioredoxin_CS"/>
</dbReference>
<dbReference type="GO" id="GO:0000224">
    <property type="term" value="F:peptide-N4-(N-acetyl-beta-glucosaminyl)asparagine amidase activity"/>
    <property type="evidence" value="ECO:0007669"/>
    <property type="project" value="UniProtKB-EC"/>
</dbReference>
<evidence type="ECO:0000256" key="10">
    <source>
        <dbReference type="ARBA" id="ARBA00022833"/>
    </source>
</evidence>
<comment type="cofactor">
    <cofactor evidence="2">
        <name>Zn(2+)</name>
        <dbReference type="ChEBI" id="CHEBI:29105"/>
    </cofactor>
</comment>
<dbReference type="PANTHER" id="PTHR12143:SF19">
    <property type="entry name" value="PEPTIDE-N(4)-(N-ACETYL-BETA-GLUCOSAMINYL)ASPARAGINE AMIDASE"/>
    <property type="match status" value="1"/>
</dbReference>
<dbReference type="InterPro" id="IPR038765">
    <property type="entry name" value="Papain-like_cys_pep_sf"/>
</dbReference>
<evidence type="ECO:0000256" key="2">
    <source>
        <dbReference type="ARBA" id="ARBA00001947"/>
    </source>
</evidence>
<comment type="similarity">
    <text evidence="4 12">Belongs to the transglutaminase-like superfamily. PNGase family.</text>
</comment>
<evidence type="ECO:0000256" key="4">
    <source>
        <dbReference type="ARBA" id="ARBA00009390"/>
    </source>
</evidence>
<dbReference type="Gene3D" id="3.40.30.10">
    <property type="entry name" value="Glutaredoxin"/>
    <property type="match status" value="1"/>
</dbReference>
<dbReference type="InterPro" id="IPR050883">
    <property type="entry name" value="PNGase"/>
</dbReference>
<feature type="domain" description="Thioredoxin" evidence="13">
    <location>
        <begin position="1"/>
        <end position="107"/>
    </location>
</feature>
<reference evidence="16" key="1">
    <citation type="submission" date="2017-02" db="UniProtKB">
        <authorList>
            <consortium name="WormBaseParasite"/>
        </authorList>
    </citation>
    <scope>IDENTIFICATION</scope>
</reference>
<dbReference type="AlphaFoldDB" id="A0A0N5AZ52"/>
<keyword evidence="9" id="KW-0378">Hydrolase</keyword>
<evidence type="ECO:0000313" key="15">
    <source>
        <dbReference type="Proteomes" id="UP000046393"/>
    </source>
</evidence>
<feature type="domain" description="PAW" evidence="14">
    <location>
        <begin position="416"/>
        <end position="608"/>
    </location>
</feature>
<dbReference type="Proteomes" id="UP000046393">
    <property type="component" value="Unplaced"/>
</dbReference>
<dbReference type="GO" id="GO:0005634">
    <property type="term" value="C:nucleus"/>
    <property type="evidence" value="ECO:0007669"/>
    <property type="project" value="TreeGrafter"/>
</dbReference>
<dbReference type="CDD" id="cd02947">
    <property type="entry name" value="TRX_family"/>
    <property type="match status" value="1"/>
</dbReference>
<dbReference type="WBParaSite" id="SMUV_0001027001-mRNA-1">
    <property type="protein sequence ID" value="SMUV_0001027001-mRNA-1"/>
    <property type="gene ID" value="SMUV_0001027001"/>
</dbReference>
<dbReference type="InterPro" id="IPR006588">
    <property type="entry name" value="Peptide_N_glycanase_PAW_dom"/>
</dbReference>
<evidence type="ECO:0000259" key="14">
    <source>
        <dbReference type="PROSITE" id="PS51398"/>
    </source>
</evidence>
<name>A0A0N5AZ52_9BILA</name>
<comment type="catalytic activity">
    <reaction evidence="1">
        <text>Hydrolysis of an N(4)-(acetyl-beta-D-glucosaminyl)asparagine residue in which the glucosamine residue may be further glycosylated, to yield a (substituted) N-acetyl-beta-D-glucosaminylamine and a peptide containing an aspartate residue.</text>
        <dbReference type="EC" id="3.5.1.52"/>
    </reaction>
</comment>
<dbReference type="GO" id="GO:0046872">
    <property type="term" value="F:metal ion binding"/>
    <property type="evidence" value="ECO:0007669"/>
    <property type="project" value="UniProtKB-KW"/>
</dbReference>
<keyword evidence="7" id="KW-0963">Cytoplasm</keyword>
<organism evidence="15 16">
    <name type="scientific">Syphacia muris</name>
    <dbReference type="NCBI Taxonomy" id="451379"/>
    <lineage>
        <taxon>Eukaryota</taxon>
        <taxon>Metazoa</taxon>
        <taxon>Ecdysozoa</taxon>
        <taxon>Nematoda</taxon>
        <taxon>Chromadorea</taxon>
        <taxon>Rhabditida</taxon>
        <taxon>Spirurina</taxon>
        <taxon>Oxyuridomorpha</taxon>
        <taxon>Oxyuroidea</taxon>
        <taxon>Oxyuridae</taxon>
        <taxon>Syphacia</taxon>
    </lineage>
</organism>
<keyword evidence="8" id="KW-0479">Metal-binding</keyword>
<comment type="subcellular location">
    <subcellularLocation>
        <location evidence="3">Cytoplasm</location>
    </subcellularLocation>
</comment>
<dbReference type="PANTHER" id="PTHR12143">
    <property type="entry name" value="PEPTIDE N-GLYCANASE PNGASE -RELATED"/>
    <property type="match status" value="1"/>
</dbReference>
<dbReference type="SMART" id="SM00460">
    <property type="entry name" value="TGc"/>
    <property type="match status" value="1"/>
</dbReference>
<evidence type="ECO:0000259" key="13">
    <source>
        <dbReference type="PROSITE" id="PS51352"/>
    </source>
</evidence>
<dbReference type="SUPFAM" id="SSF52833">
    <property type="entry name" value="Thioredoxin-like"/>
    <property type="match status" value="1"/>
</dbReference>
<dbReference type="PROSITE" id="PS51352">
    <property type="entry name" value="THIOREDOXIN_2"/>
    <property type="match status" value="1"/>
</dbReference>
<dbReference type="EC" id="3.5.1.52" evidence="5"/>
<dbReference type="Gene3D" id="3.10.620.30">
    <property type="match status" value="1"/>
</dbReference>
<keyword evidence="10" id="KW-0862">Zinc</keyword>
<evidence type="ECO:0000256" key="7">
    <source>
        <dbReference type="ARBA" id="ARBA00022490"/>
    </source>
</evidence>
<evidence type="ECO:0000256" key="3">
    <source>
        <dbReference type="ARBA" id="ARBA00004496"/>
    </source>
</evidence>
<evidence type="ECO:0000313" key="16">
    <source>
        <dbReference type="WBParaSite" id="SMUV_0001027001-mRNA-1"/>
    </source>
</evidence>